<feature type="transmembrane region" description="Helical" evidence="6">
    <location>
        <begin position="124"/>
        <end position="144"/>
    </location>
</feature>
<gene>
    <name evidence="8" type="ORF">ACFPCV_20400</name>
</gene>
<keyword evidence="3 6" id="KW-0812">Transmembrane</keyword>
<keyword evidence="2" id="KW-1003">Cell membrane</keyword>
<dbReference type="PANTHER" id="PTHR36115">
    <property type="entry name" value="PROLINE-RICH ANTIGEN HOMOLOG-RELATED"/>
    <property type="match status" value="1"/>
</dbReference>
<evidence type="ECO:0000256" key="6">
    <source>
        <dbReference type="SAM" id="Phobius"/>
    </source>
</evidence>
<evidence type="ECO:0000256" key="1">
    <source>
        <dbReference type="ARBA" id="ARBA00004651"/>
    </source>
</evidence>
<keyword evidence="5 6" id="KW-0472">Membrane</keyword>
<dbReference type="EMBL" id="JBHSIS010000009">
    <property type="protein sequence ID" value="MFC4855880.1"/>
    <property type="molecule type" value="Genomic_DNA"/>
</dbReference>
<proteinExistence type="predicted"/>
<evidence type="ECO:0000313" key="9">
    <source>
        <dbReference type="Proteomes" id="UP001595859"/>
    </source>
</evidence>
<dbReference type="InterPro" id="IPR051791">
    <property type="entry name" value="Pra-immunoreactive"/>
</dbReference>
<feature type="transmembrane region" description="Helical" evidence="6">
    <location>
        <begin position="68"/>
        <end position="89"/>
    </location>
</feature>
<keyword evidence="9" id="KW-1185">Reference proteome</keyword>
<dbReference type="InterPro" id="IPR010432">
    <property type="entry name" value="RDD"/>
</dbReference>
<feature type="transmembrane region" description="Helical" evidence="6">
    <location>
        <begin position="36"/>
        <end position="56"/>
    </location>
</feature>
<reference evidence="9" key="1">
    <citation type="journal article" date="2019" name="Int. J. Syst. Evol. Microbiol.">
        <title>The Global Catalogue of Microorganisms (GCM) 10K type strain sequencing project: providing services to taxonomists for standard genome sequencing and annotation.</title>
        <authorList>
            <consortium name="The Broad Institute Genomics Platform"/>
            <consortium name="The Broad Institute Genome Sequencing Center for Infectious Disease"/>
            <person name="Wu L."/>
            <person name="Ma J."/>
        </authorList>
    </citation>
    <scope>NUCLEOTIDE SEQUENCE [LARGE SCALE GENOMIC DNA]</scope>
    <source>
        <strain evidence="9">ZS-22-S1</strain>
    </source>
</reference>
<evidence type="ECO:0000256" key="5">
    <source>
        <dbReference type="ARBA" id="ARBA00023136"/>
    </source>
</evidence>
<accession>A0ABV9S5Y0</accession>
<feature type="domain" description="RDD" evidence="7">
    <location>
        <begin position="31"/>
        <end position="156"/>
    </location>
</feature>
<evidence type="ECO:0000256" key="4">
    <source>
        <dbReference type="ARBA" id="ARBA00022989"/>
    </source>
</evidence>
<evidence type="ECO:0000313" key="8">
    <source>
        <dbReference type="EMBL" id="MFC4855880.1"/>
    </source>
</evidence>
<sequence>MTASTEPVPLPAEVILPGRWEMVARRGLQNLLDSSLAIGAGCVTGLLAGLVVTPVVRWGMVPPMTILWAPFVTFCVVAIATDLLIHVWVPLRRGGVTPGMLVVGLRIETTRGGAPGVRDYLVRWFLFTVDGLLLGLVAVVGIAVTERRQRVGDLIARTVVVRVS</sequence>
<evidence type="ECO:0000256" key="3">
    <source>
        <dbReference type="ARBA" id="ARBA00022692"/>
    </source>
</evidence>
<evidence type="ECO:0000259" key="7">
    <source>
        <dbReference type="Pfam" id="PF06271"/>
    </source>
</evidence>
<dbReference type="Pfam" id="PF06271">
    <property type="entry name" value="RDD"/>
    <property type="match status" value="1"/>
</dbReference>
<dbReference type="RefSeq" id="WP_378057848.1">
    <property type="nucleotide sequence ID" value="NZ_JBHSIS010000009.1"/>
</dbReference>
<name>A0ABV9S5Y0_9PSEU</name>
<dbReference type="PANTHER" id="PTHR36115:SF6">
    <property type="entry name" value="PROLINE-RICH ANTIGEN HOMOLOG"/>
    <property type="match status" value="1"/>
</dbReference>
<organism evidence="8 9">
    <name type="scientific">Actinophytocola glycyrrhizae</name>
    <dbReference type="NCBI Taxonomy" id="2044873"/>
    <lineage>
        <taxon>Bacteria</taxon>
        <taxon>Bacillati</taxon>
        <taxon>Actinomycetota</taxon>
        <taxon>Actinomycetes</taxon>
        <taxon>Pseudonocardiales</taxon>
        <taxon>Pseudonocardiaceae</taxon>
    </lineage>
</organism>
<comment type="subcellular location">
    <subcellularLocation>
        <location evidence="1">Cell membrane</location>
        <topology evidence="1">Multi-pass membrane protein</topology>
    </subcellularLocation>
</comment>
<keyword evidence="4 6" id="KW-1133">Transmembrane helix</keyword>
<comment type="caution">
    <text evidence="8">The sequence shown here is derived from an EMBL/GenBank/DDBJ whole genome shotgun (WGS) entry which is preliminary data.</text>
</comment>
<evidence type="ECO:0000256" key="2">
    <source>
        <dbReference type="ARBA" id="ARBA00022475"/>
    </source>
</evidence>
<dbReference type="Proteomes" id="UP001595859">
    <property type="component" value="Unassembled WGS sequence"/>
</dbReference>
<protein>
    <submittedName>
        <fullName evidence="8">RDD family protein</fullName>
    </submittedName>
</protein>